<reference evidence="1" key="2">
    <citation type="submission" date="2021-10" db="EMBL/GenBank/DDBJ databases">
        <authorList>
            <person name="Piombo E."/>
        </authorList>
    </citation>
    <scope>NUCLEOTIDE SEQUENCE</scope>
</reference>
<comment type="caution">
    <text evidence="1">The sequence shown here is derived from an EMBL/GenBank/DDBJ whole genome shotgun (WGS) entry which is preliminary data.</text>
</comment>
<dbReference type="EMBL" id="CADEHS020000003">
    <property type="protein sequence ID" value="CAG9938859.1"/>
    <property type="molecule type" value="Genomic_DNA"/>
</dbReference>
<organism evidence="1 2">
    <name type="scientific">Clonostachys rosea f. rosea IK726</name>
    <dbReference type="NCBI Taxonomy" id="1349383"/>
    <lineage>
        <taxon>Eukaryota</taxon>
        <taxon>Fungi</taxon>
        <taxon>Dikarya</taxon>
        <taxon>Ascomycota</taxon>
        <taxon>Pezizomycotina</taxon>
        <taxon>Sordariomycetes</taxon>
        <taxon>Hypocreomycetidae</taxon>
        <taxon>Hypocreales</taxon>
        <taxon>Bionectriaceae</taxon>
        <taxon>Clonostachys</taxon>
    </lineage>
</organism>
<accession>A0ACA9TD65</accession>
<name>A0ACA9TD65_BIOOC</name>
<gene>
    <name evidence="1" type="ORF">CRV2_00007288</name>
</gene>
<dbReference type="Proteomes" id="UP000836387">
    <property type="component" value="Unassembled WGS sequence"/>
</dbReference>
<sequence>MGQWWVAQRIDDTVTRQFVEKHLVRDEIELLDKPVGFSSEALTERTYWESIQQNAKRMFLILVDIGLPDQIFGIVDDGWEDAELPLATRDVERLELTATKDDRVDRKFYQRQFHYLVRTIEGGEHYSFSDQELVPLDVVEKTPHLSSKGSQVEKVRLPNIPGKTFIRRKYQLGKFPEATTMTEFLEMVNALKNIQNRHLISYWASYTYQGFNYLLLTPVSDFNLKSFLSSTPSTFKALPKKTRRELVINWILCLVDTVCFLHSKNLAHSYLKPSAVLFTHQNSIFLVDPTRLSSTTSNSQEDKASFDREWYDFAAPEQWLRPSGPGSPPSRRSILASLSASPEDSTPGISQFGGPRGSPAMPSPGQQADIFSLGCIILELLSYLLKRSGSKFASFRAAKHKQAGRGGAVLDSSFHKNLDQVENWMSSLAKDASKKASDIDGANVFRGYTPILHVVTEMLAANPFERPPAHEIQQRIYQILRQNCGISEPHCVNHYAVPSSQAFPFPGQVPIHDVHFYRQPRVLPAHPYSHTGVAFGSPESPPPLLHHRTNSSSEYSRHSRTSSVTTGSSDRDDGEFHLHGRYDPTPTDLEFLYMRIKCTKGLFIVEVRTTMDENGGPHKYGSIEIGVIMISGGFSSDEREEGENTHL</sequence>
<reference evidence="1" key="1">
    <citation type="submission" date="2020-04" db="EMBL/GenBank/DDBJ databases">
        <authorList>
            <person name="Broberg M."/>
        </authorList>
    </citation>
    <scope>NUCLEOTIDE SEQUENCE</scope>
</reference>
<evidence type="ECO:0000313" key="2">
    <source>
        <dbReference type="Proteomes" id="UP000836387"/>
    </source>
</evidence>
<proteinExistence type="predicted"/>
<protein>
    <submittedName>
        <fullName evidence="1">Uncharacterized protein</fullName>
    </submittedName>
</protein>
<keyword evidence="2" id="KW-1185">Reference proteome</keyword>
<evidence type="ECO:0000313" key="1">
    <source>
        <dbReference type="EMBL" id="CAG9938859.1"/>
    </source>
</evidence>